<evidence type="ECO:0000259" key="14">
    <source>
        <dbReference type="PROSITE" id="PS51977"/>
    </source>
</evidence>
<feature type="domain" description="PARP alpha-helical" evidence="13">
    <location>
        <begin position="108"/>
        <end position="227"/>
    </location>
</feature>
<proteinExistence type="inferred from homology"/>
<dbReference type="SMART" id="SM00773">
    <property type="entry name" value="WGR"/>
    <property type="match status" value="1"/>
</dbReference>
<evidence type="ECO:0000256" key="11">
    <source>
        <dbReference type="SAM" id="MobiDB-lite"/>
    </source>
</evidence>
<evidence type="ECO:0000259" key="12">
    <source>
        <dbReference type="PROSITE" id="PS51059"/>
    </source>
</evidence>
<dbReference type="GO" id="GO:0016779">
    <property type="term" value="F:nucleotidyltransferase activity"/>
    <property type="evidence" value="ECO:0007669"/>
    <property type="project" value="UniProtKB-KW"/>
</dbReference>
<dbReference type="PROSITE" id="PS51977">
    <property type="entry name" value="WGR"/>
    <property type="match status" value="1"/>
</dbReference>
<dbReference type="GO" id="GO:1990404">
    <property type="term" value="F:NAD+-protein mono-ADP-ribosyltransferase activity"/>
    <property type="evidence" value="ECO:0007669"/>
    <property type="project" value="TreeGrafter"/>
</dbReference>
<evidence type="ECO:0000256" key="1">
    <source>
        <dbReference type="ARBA" id="ARBA00004123"/>
    </source>
</evidence>
<comment type="similarity">
    <text evidence="9">Belongs to the ARTD/PARP family.</text>
</comment>
<dbReference type="PANTHER" id="PTHR10459:SF66">
    <property type="entry name" value="PROTEIN MONO-ADP-RIBOSYLTRANSFERASE PARP3"/>
    <property type="match status" value="1"/>
</dbReference>
<dbReference type="Proteomes" id="UP000551758">
    <property type="component" value="Unassembled WGS sequence"/>
</dbReference>
<dbReference type="GO" id="GO:0005730">
    <property type="term" value="C:nucleolus"/>
    <property type="evidence" value="ECO:0007669"/>
    <property type="project" value="TreeGrafter"/>
</dbReference>
<dbReference type="Pfam" id="PF05406">
    <property type="entry name" value="WGR"/>
    <property type="match status" value="1"/>
</dbReference>
<gene>
    <name evidence="15" type="ORF">HPG69_013778</name>
</gene>
<evidence type="ECO:0000256" key="2">
    <source>
        <dbReference type="ARBA" id="ARBA00022676"/>
    </source>
</evidence>
<organism evidence="15 16">
    <name type="scientific">Diceros bicornis minor</name>
    <name type="common">South-central black rhinoceros</name>
    <dbReference type="NCBI Taxonomy" id="77932"/>
    <lineage>
        <taxon>Eukaryota</taxon>
        <taxon>Metazoa</taxon>
        <taxon>Chordata</taxon>
        <taxon>Craniata</taxon>
        <taxon>Vertebrata</taxon>
        <taxon>Euteleostomi</taxon>
        <taxon>Mammalia</taxon>
        <taxon>Eutheria</taxon>
        <taxon>Laurasiatheria</taxon>
        <taxon>Perissodactyla</taxon>
        <taxon>Rhinocerotidae</taxon>
        <taxon>Diceros</taxon>
    </lineage>
</organism>
<name>A0A7J7FJ74_DICBM</name>
<dbReference type="SUPFAM" id="SSF142921">
    <property type="entry name" value="WGR domain-like"/>
    <property type="match status" value="1"/>
</dbReference>
<dbReference type="FunFam" id="2.20.140.10:FF:000001">
    <property type="entry name" value="Poly [ADP-ribose] polymerase"/>
    <property type="match status" value="1"/>
</dbReference>
<dbReference type="GO" id="GO:0006302">
    <property type="term" value="P:double-strand break repair"/>
    <property type="evidence" value="ECO:0007669"/>
    <property type="project" value="TreeGrafter"/>
</dbReference>
<dbReference type="PANTHER" id="PTHR10459">
    <property type="entry name" value="DNA LIGASE"/>
    <property type="match status" value="1"/>
</dbReference>
<keyword evidence="4" id="KW-0548">Nucleotidyltransferase</keyword>
<dbReference type="Gene3D" id="1.20.142.10">
    <property type="entry name" value="Poly(ADP-ribose) polymerase, regulatory domain"/>
    <property type="match status" value="1"/>
</dbReference>
<sequence length="398" mass="44885">MAPKRKPPVQREGPEKKKQGSEEDSFHSTAKALRAAPTEKCTVHEDYDCTLNQTNIGRNNNKFYIIQLLKDGDRFVCGNRWGHVGEVGQSKLNYFVLLENAKKNFEKKFRDKTKNNWAERDHFVAHPGKYTLIEVQGEDETREAVVKLSKQQIARGFEALEALEVALKAPTDGGFILEELSSRFYTVIPHNFGRNRPLPINSPELLQAKKDMLLVLADIELAQTLQAAPKEEKVEEVPHPLDRDYQLLKCQLQLLDGEAPEYKVGRAPQRSPADSGLCPSALQGDRFQAHSTLGNRRLLWHGTNVAVVAAILTSGLRIMPHSGGRLGKGIYFTSENSKSAGYDPTQDTKLELDGQQVVVPQGRPMFCPEFRCSSFSQSEYLIYQESQCCLRYLLELRL</sequence>
<feature type="compositionally biased region" description="Basic and acidic residues" evidence="11">
    <location>
        <begin position="12"/>
        <end position="26"/>
    </location>
</feature>
<feature type="region of interest" description="Disordered" evidence="11">
    <location>
        <begin position="1"/>
        <end position="31"/>
    </location>
</feature>
<dbReference type="InterPro" id="IPR008893">
    <property type="entry name" value="WGR_domain"/>
</dbReference>
<evidence type="ECO:0000313" key="16">
    <source>
        <dbReference type="Proteomes" id="UP000551758"/>
    </source>
</evidence>
<dbReference type="GO" id="GO:0070212">
    <property type="term" value="P:protein poly-ADP-ribosylation"/>
    <property type="evidence" value="ECO:0007669"/>
    <property type="project" value="TreeGrafter"/>
</dbReference>
<keyword evidence="5" id="KW-0227">DNA damage</keyword>
<dbReference type="GO" id="GO:0003950">
    <property type="term" value="F:NAD+ poly-ADP-ribosyltransferase activity"/>
    <property type="evidence" value="ECO:0007669"/>
    <property type="project" value="UniProtKB-UniRule"/>
</dbReference>
<reference evidence="15 16" key="1">
    <citation type="journal article" date="2020" name="Mol. Biol. Evol.">
        <title>Interspecific Gene Flow and the Evolution of Specialization in Black and White Rhinoceros.</title>
        <authorList>
            <person name="Moodley Y."/>
            <person name="Westbury M.V."/>
            <person name="Russo I.M."/>
            <person name="Gopalakrishnan S."/>
            <person name="Rakotoarivelo A."/>
            <person name="Olsen R.A."/>
            <person name="Prost S."/>
            <person name="Tunstall T."/>
            <person name="Ryder O.A."/>
            <person name="Dalen L."/>
            <person name="Bruford M.W."/>
        </authorList>
    </citation>
    <scope>NUCLEOTIDE SEQUENCE [LARGE SCALE GENOMIC DNA]</scope>
    <source>
        <strain evidence="15">SBR-YM</strain>
        <tissue evidence="15">Skin</tissue>
    </source>
</reference>
<evidence type="ECO:0000259" key="13">
    <source>
        <dbReference type="PROSITE" id="PS51060"/>
    </source>
</evidence>
<accession>A0A7J7FJ74</accession>
<keyword evidence="7" id="KW-0234">DNA repair</keyword>
<dbReference type="AlphaFoldDB" id="A0A7J7FJ74"/>
<evidence type="ECO:0000256" key="8">
    <source>
        <dbReference type="ARBA" id="ARBA00023242"/>
    </source>
</evidence>
<keyword evidence="3 10" id="KW-0808">Transferase</keyword>
<dbReference type="CDD" id="cd08002">
    <property type="entry name" value="WGR_PARP3_like"/>
    <property type="match status" value="1"/>
</dbReference>
<feature type="domain" description="WGR" evidence="14">
    <location>
        <begin position="40"/>
        <end position="130"/>
    </location>
</feature>
<protein>
    <recommendedName>
        <fullName evidence="10">Poly [ADP-ribose] polymerase</fullName>
        <shortName evidence="10">PARP</shortName>
        <ecNumber evidence="10">2.4.2.-</ecNumber>
    </recommendedName>
</protein>
<dbReference type="Pfam" id="PF02877">
    <property type="entry name" value="PARP_reg"/>
    <property type="match status" value="1"/>
</dbReference>
<evidence type="ECO:0000256" key="5">
    <source>
        <dbReference type="ARBA" id="ARBA00022763"/>
    </source>
</evidence>
<comment type="subcellular location">
    <subcellularLocation>
        <location evidence="1">Nucleus</location>
    </subcellularLocation>
</comment>
<dbReference type="InterPro" id="IPR012317">
    <property type="entry name" value="Poly(ADP-ribose)pol_cat_dom"/>
</dbReference>
<evidence type="ECO:0000256" key="4">
    <source>
        <dbReference type="ARBA" id="ARBA00022695"/>
    </source>
</evidence>
<evidence type="ECO:0000256" key="3">
    <source>
        <dbReference type="ARBA" id="ARBA00022679"/>
    </source>
</evidence>
<dbReference type="Gene3D" id="3.90.228.10">
    <property type="match status" value="2"/>
</dbReference>
<dbReference type="Gene3D" id="2.20.140.10">
    <property type="entry name" value="WGR domain"/>
    <property type="match status" value="1"/>
</dbReference>
<dbReference type="SUPFAM" id="SSF47587">
    <property type="entry name" value="Domain of poly(ADP-ribose) polymerase"/>
    <property type="match status" value="1"/>
</dbReference>
<dbReference type="SUPFAM" id="SSF56399">
    <property type="entry name" value="ADP-ribosylation"/>
    <property type="match status" value="1"/>
</dbReference>
<dbReference type="InterPro" id="IPR036930">
    <property type="entry name" value="WGR_dom_sf"/>
</dbReference>
<dbReference type="InterPro" id="IPR050800">
    <property type="entry name" value="ARTD/PARP"/>
</dbReference>
<keyword evidence="16" id="KW-1185">Reference proteome</keyword>
<evidence type="ECO:0000313" key="15">
    <source>
        <dbReference type="EMBL" id="KAF5927948.1"/>
    </source>
</evidence>
<dbReference type="EMBL" id="JACDTQ010000529">
    <property type="protein sequence ID" value="KAF5927948.1"/>
    <property type="molecule type" value="Genomic_DNA"/>
</dbReference>
<evidence type="ECO:0000256" key="10">
    <source>
        <dbReference type="RuleBase" id="RU362114"/>
    </source>
</evidence>
<dbReference type="PROSITE" id="PS51059">
    <property type="entry name" value="PARP_CATALYTIC"/>
    <property type="match status" value="1"/>
</dbReference>
<evidence type="ECO:0000256" key="9">
    <source>
        <dbReference type="ARBA" id="ARBA00024347"/>
    </source>
</evidence>
<evidence type="ECO:0000256" key="7">
    <source>
        <dbReference type="ARBA" id="ARBA00023204"/>
    </source>
</evidence>
<evidence type="ECO:0000256" key="6">
    <source>
        <dbReference type="ARBA" id="ARBA00023027"/>
    </source>
</evidence>
<comment type="caution">
    <text evidence="15">The sequence shown here is derived from an EMBL/GenBank/DDBJ whole genome shotgun (WGS) entry which is preliminary data.</text>
</comment>
<dbReference type="PROSITE" id="PS51060">
    <property type="entry name" value="PARP_ALPHA_HD"/>
    <property type="match status" value="1"/>
</dbReference>
<dbReference type="Pfam" id="PF00644">
    <property type="entry name" value="PARP"/>
    <property type="match status" value="1"/>
</dbReference>
<dbReference type="GO" id="GO:0035861">
    <property type="term" value="C:site of double-strand break"/>
    <property type="evidence" value="ECO:0007669"/>
    <property type="project" value="TreeGrafter"/>
</dbReference>
<feature type="domain" description="PARP catalytic" evidence="12">
    <location>
        <begin position="239"/>
        <end position="398"/>
    </location>
</feature>
<keyword evidence="6 10" id="KW-0520">NAD</keyword>
<keyword evidence="2 10" id="KW-0328">Glycosyltransferase</keyword>
<keyword evidence="8" id="KW-0539">Nucleus</keyword>
<dbReference type="EC" id="2.4.2.-" evidence="10"/>
<dbReference type="InterPro" id="IPR004102">
    <property type="entry name" value="Poly(ADP-ribose)pol_reg_dom"/>
</dbReference>
<dbReference type="InterPro" id="IPR036616">
    <property type="entry name" value="Poly(ADP-ribose)pol_reg_dom_sf"/>
</dbReference>